<keyword evidence="7 9" id="KW-0811">Translocation</keyword>
<comment type="function">
    <text evidence="9">Part of the Sec protein translocase complex. Interacts with the SecYEG preprotein conducting channel. SecDF uses the proton motive force (PMF) to complete protein translocation after the ATP-dependent function of SecA.</text>
</comment>
<dbReference type="Pfam" id="PF02355">
    <property type="entry name" value="SecD_SecF_C"/>
    <property type="match status" value="1"/>
</dbReference>
<evidence type="ECO:0000256" key="9">
    <source>
        <dbReference type="HAMAP-Rule" id="MF_01463"/>
    </source>
</evidence>
<feature type="transmembrane region" description="Helical" evidence="9">
    <location>
        <begin position="394"/>
        <end position="415"/>
    </location>
</feature>
<dbReference type="RefSeq" id="WP_015816469.1">
    <property type="nucleotide sequence ID" value="NC_013009.1"/>
</dbReference>
<feature type="domain" description="Protein export membrane protein SecD/SecF C-terminal" evidence="10">
    <location>
        <begin position="323"/>
        <end position="492"/>
    </location>
</feature>
<keyword evidence="14" id="KW-1185">Reference proteome</keyword>
<dbReference type="KEGG" id="nri:NRI_0598"/>
<dbReference type="InterPro" id="IPR054384">
    <property type="entry name" value="SecDF_P1_head"/>
</dbReference>
<comment type="subunit">
    <text evidence="9">Forms a complex with SecF. Part of the essential Sec protein translocation apparatus which comprises SecA, SecYEG and auxiliary proteins SecDF-YajC and YidC.</text>
</comment>
<dbReference type="GO" id="GO:0065002">
    <property type="term" value="P:intracellular protein transmembrane transport"/>
    <property type="evidence" value="ECO:0007669"/>
    <property type="project" value="UniProtKB-UniRule"/>
</dbReference>
<keyword evidence="4 9" id="KW-0812">Transmembrane</keyword>
<dbReference type="GO" id="GO:0043952">
    <property type="term" value="P:protein transport by the Sec complex"/>
    <property type="evidence" value="ECO:0007669"/>
    <property type="project" value="UniProtKB-UniRule"/>
</dbReference>
<dbReference type="InterPro" id="IPR048634">
    <property type="entry name" value="SecD_SecF_C"/>
</dbReference>
<dbReference type="Pfam" id="PF21760">
    <property type="entry name" value="SecD_1st"/>
    <property type="match status" value="1"/>
</dbReference>
<dbReference type="GO" id="GO:0015450">
    <property type="term" value="F:protein-transporting ATPase activity"/>
    <property type="evidence" value="ECO:0007669"/>
    <property type="project" value="InterPro"/>
</dbReference>
<feature type="transmembrane region" description="Helical" evidence="9">
    <location>
        <begin position="443"/>
        <end position="462"/>
    </location>
</feature>
<evidence type="ECO:0000259" key="11">
    <source>
        <dbReference type="Pfam" id="PF21760"/>
    </source>
</evidence>
<feature type="transmembrane region" description="Helical" evidence="9">
    <location>
        <begin position="468"/>
        <end position="491"/>
    </location>
</feature>
<reference evidence="13 14" key="1">
    <citation type="journal article" date="2009" name="Nucleic Acids Res.">
        <title>Analysis of complete genome sequence of Neorickettsia risticii: causative agent of Potomac horse fever.</title>
        <authorList>
            <person name="Lin M."/>
            <person name="Zhang C."/>
            <person name="Gibson K."/>
            <person name="Rikihisa Y."/>
        </authorList>
    </citation>
    <scope>NUCLEOTIDE SEQUENCE [LARGE SCALE GENOMIC DNA]</scope>
    <source>
        <strain evidence="13 14">Illinois</strain>
    </source>
</reference>
<evidence type="ECO:0000256" key="6">
    <source>
        <dbReference type="ARBA" id="ARBA00022989"/>
    </source>
</evidence>
<name>C6V5A8_NEORI</name>
<comment type="caution">
    <text evidence="9">Lacks conserved residue(s) required for the propagation of feature annotation.</text>
</comment>
<dbReference type="Gene3D" id="3.30.70.3400">
    <property type="match status" value="2"/>
</dbReference>
<accession>C6V5A8</accession>
<dbReference type="Pfam" id="PF22599">
    <property type="entry name" value="SecDF_P1_head"/>
    <property type="match status" value="1"/>
</dbReference>
<evidence type="ECO:0000259" key="10">
    <source>
        <dbReference type="Pfam" id="PF02355"/>
    </source>
</evidence>
<dbReference type="InterPro" id="IPR055344">
    <property type="entry name" value="SecD_SecF_C_bact"/>
</dbReference>
<feature type="transmembrane region" description="Helical" evidence="9">
    <location>
        <begin position="371"/>
        <end position="388"/>
    </location>
</feature>
<dbReference type="InterPro" id="IPR005791">
    <property type="entry name" value="SecD"/>
</dbReference>
<keyword evidence="3 9" id="KW-1003">Cell membrane</keyword>
<dbReference type="InterPro" id="IPR022646">
    <property type="entry name" value="SecD/SecF_CS"/>
</dbReference>
<evidence type="ECO:0000256" key="8">
    <source>
        <dbReference type="ARBA" id="ARBA00023136"/>
    </source>
</evidence>
<evidence type="ECO:0000256" key="7">
    <source>
        <dbReference type="ARBA" id="ARBA00023010"/>
    </source>
</evidence>
<keyword evidence="9" id="KW-0997">Cell inner membrane</keyword>
<dbReference type="OrthoDB" id="9805019at2"/>
<organism evidence="13 14">
    <name type="scientific">Neorickettsia risticii (strain Illinois)</name>
    <dbReference type="NCBI Taxonomy" id="434131"/>
    <lineage>
        <taxon>Bacteria</taxon>
        <taxon>Pseudomonadati</taxon>
        <taxon>Pseudomonadota</taxon>
        <taxon>Alphaproteobacteria</taxon>
        <taxon>Rickettsiales</taxon>
        <taxon>Anaplasmataceae</taxon>
        <taxon>Neorickettsia</taxon>
    </lineage>
</organism>
<dbReference type="Proteomes" id="UP000001627">
    <property type="component" value="Chromosome"/>
</dbReference>
<dbReference type="NCBIfam" id="TIGR01129">
    <property type="entry name" value="secD"/>
    <property type="match status" value="1"/>
</dbReference>
<evidence type="ECO:0000256" key="1">
    <source>
        <dbReference type="ARBA" id="ARBA00004651"/>
    </source>
</evidence>
<proteinExistence type="inferred from homology"/>
<evidence type="ECO:0000313" key="13">
    <source>
        <dbReference type="EMBL" id="ACT69582.1"/>
    </source>
</evidence>
<keyword evidence="5 9" id="KW-0653">Protein transport</keyword>
<dbReference type="NCBIfam" id="TIGR00916">
    <property type="entry name" value="2A0604s01"/>
    <property type="match status" value="1"/>
</dbReference>
<dbReference type="EMBL" id="CP001431">
    <property type="protein sequence ID" value="ACT69582.1"/>
    <property type="molecule type" value="Genomic_DNA"/>
</dbReference>
<dbReference type="GO" id="GO:0006605">
    <property type="term" value="P:protein targeting"/>
    <property type="evidence" value="ECO:0007669"/>
    <property type="project" value="UniProtKB-UniRule"/>
</dbReference>
<evidence type="ECO:0000259" key="12">
    <source>
        <dbReference type="Pfam" id="PF22599"/>
    </source>
</evidence>
<sequence length="502" mass="55351">MRSLRVKCFLLLFLFLISAFVVWGNFSSGPNKKINLGLDLRGGVSITMSINRNGYIHEKLRRLVSEILEFAKEKGIKIKKIGIDESNQIISISLEHSKENNIAVIRDFFKTSGEIVFDNIDQKRAYMQLSYSERYLNEINKKLLEDSITNLRRRVDEFGVRETLIYSLGGDRIAIEVPGLHDPEELVTLLGKTAKLSFHIVVNDTATILGKFFLKDKFGRNLPLERTPSLTGDLLDDASVAFSQRGVPVVRFKFNAYGTKKLEQLSKANVGRAMAIVLDDLILTAPVIRDPIINGRGEISGNFDVKEAKELALLLKSGSLPAELTVIEQRAIGPSLGAEAILLGKRASLLAMLLVVTFMLFAYGWYGVAATIALIVNLTLLVASLTLLEATLTLPGIAGLILTIGMAVDANVLIFERMREEFKRTGVLRNSLINGFEHAKATIFDANITTILAAVMMIFIGSGPIRSFAVTLSLGIITSVFSSIFVTRVLLEAFVLSKKPSK</sequence>
<dbReference type="PANTHER" id="PTHR30081:SF1">
    <property type="entry name" value="PROTEIN TRANSLOCASE SUBUNIT SECD"/>
    <property type="match status" value="1"/>
</dbReference>
<evidence type="ECO:0000256" key="3">
    <source>
        <dbReference type="ARBA" id="ARBA00022475"/>
    </source>
</evidence>
<keyword evidence="6 9" id="KW-1133">Transmembrane helix</keyword>
<comment type="similarity">
    <text evidence="9">Belongs to the SecD/SecF family. SecD subfamily.</text>
</comment>
<dbReference type="Gene3D" id="3.30.1360.200">
    <property type="match status" value="1"/>
</dbReference>
<feature type="domain" description="SecDF P1 head subdomain" evidence="12">
    <location>
        <begin position="218"/>
        <end position="322"/>
    </location>
</feature>
<feature type="transmembrane region" description="Helical" evidence="9">
    <location>
        <begin position="347"/>
        <end position="366"/>
    </location>
</feature>
<feature type="domain" description="Protein translocase subunit SecDF P1" evidence="11">
    <location>
        <begin position="145"/>
        <end position="201"/>
    </location>
</feature>
<keyword evidence="8 9" id="KW-0472">Membrane</keyword>
<dbReference type="GO" id="GO:0005886">
    <property type="term" value="C:plasma membrane"/>
    <property type="evidence" value="ECO:0007669"/>
    <property type="project" value="UniProtKB-SubCell"/>
</dbReference>
<dbReference type="InterPro" id="IPR022813">
    <property type="entry name" value="SecD/SecF_arch_bac"/>
</dbReference>
<dbReference type="PANTHER" id="PTHR30081">
    <property type="entry name" value="PROTEIN-EXPORT MEMBRANE PROTEIN SEC"/>
    <property type="match status" value="1"/>
</dbReference>
<dbReference type="InterPro" id="IPR048631">
    <property type="entry name" value="SecD_1st"/>
</dbReference>
<dbReference type="Pfam" id="PF07549">
    <property type="entry name" value="Sec_GG"/>
    <property type="match status" value="1"/>
</dbReference>
<gene>
    <name evidence="9 13" type="primary">secD</name>
    <name evidence="13" type="ordered locus">NRI_0598</name>
</gene>
<evidence type="ECO:0000256" key="2">
    <source>
        <dbReference type="ARBA" id="ARBA00022448"/>
    </source>
</evidence>
<keyword evidence="2 9" id="KW-0813">Transport</keyword>
<dbReference type="STRING" id="434131.NRI_0598"/>
<dbReference type="SUPFAM" id="SSF82866">
    <property type="entry name" value="Multidrug efflux transporter AcrB transmembrane domain"/>
    <property type="match status" value="1"/>
</dbReference>
<dbReference type="AlphaFoldDB" id="C6V5A8"/>
<evidence type="ECO:0000256" key="4">
    <source>
        <dbReference type="ARBA" id="ARBA00022692"/>
    </source>
</evidence>
<dbReference type="eggNOG" id="COG0342">
    <property type="taxonomic scope" value="Bacteria"/>
</dbReference>
<evidence type="ECO:0000313" key="14">
    <source>
        <dbReference type="Proteomes" id="UP000001627"/>
    </source>
</evidence>
<dbReference type="HAMAP" id="MF_01463_B">
    <property type="entry name" value="SecD_B"/>
    <property type="match status" value="1"/>
</dbReference>
<protein>
    <recommendedName>
        <fullName evidence="9">Protein translocase subunit SecD</fullName>
    </recommendedName>
</protein>
<dbReference type="Gene3D" id="1.20.1640.10">
    <property type="entry name" value="Multidrug efflux transporter AcrB transmembrane domain"/>
    <property type="match status" value="1"/>
</dbReference>
<evidence type="ECO:0000256" key="5">
    <source>
        <dbReference type="ARBA" id="ARBA00022927"/>
    </source>
</evidence>
<dbReference type="HOGENOM" id="CLU_007894_4_3_5"/>
<comment type="subcellular location">
    <subcellularLocation>
        <location evidence="9">Cell inner membrane</location>
        <topology evidence="9">Multi-pass membrane protein</topology>
    </subcellularLocation>
    <subcellularLocation>
        <location evidence="1">Cell membrane</location>
        <topology evidence="1">Multi-pass membrane protein</topology>
    </subcellularLocation>
</comment>